<feature type="transmembrane region" description="Helical" evidence="6">
    <location>
        <begin position="209"/>
        <end position="234"/>
    </location>
</feature>
<feature type="transmembrane region" description="Helical" evidence="6">
    <location>
        <begin position="240"/>
        <end position="264"/>
    </location>
</feature>
<feature type="transmembrane region" description="Helical" evidence="6">
    <location>
        <begin position="12"/>
        <end position="34"/>
    </location>
</feature>
<feature type="transmembrane region" description="Helical" evidence="6">
    <location>
        <begin position="114"/>
        <end position="134"/>
    </location>
</feature>
<sequence length="470" mass="52664">MATISKNLFWSLITSVLQLYTGSIVFIALAKLMAVEDFGILSFGFSLSALAVIVADFGFSLMVIKDYPKQGDQSGKYLANSLLSKMVLAAVSGIFFYIYLLLFYNGQWLQVGGLYLVFAVVASFTIYLQSLLKVQNRFNKYTESNLVYALAVTISVVLYWHLKLSLLQLVLCLLAAKAMQLLWTTVLCKFDFIKFSYDGKLMGKLLKNSWSFGVFGILGIFYFMVDTQIISVYLGAKEVALYQAVFRIILILMVFSDIMSNVLLPYLSFKFFNKENVGELVSKLFLYLLIIGCSLFLAFTSFKTEVLTLLYTQEYQEAAALVLPFSIVVILRTVSTLLGNILTISNKQVYRVITVSVSLFVSLLLNLICIPKYGILAAAWISVLVHLILFGMYFAYSRIEVPSIELHSLSNLFLVAVTIIIYGMIHHVTSGGLWIVLGCAALWLLTVFGIMRQGNNLDFLKQVLREKGVG</sequence>
<evidence type="ECO:0000256" key="3">
    <source>
        <dbReference type="ARBA" id="ARBA00022692"/>
    </source>
</evidence>
<dbReference type="PANTHER" id="PTHR30250:SF11">
    <property type="entry name" value="O-ANTIGEN TRANSPORTER-RELATED"/>
    <property type="match status" value="1"/>
</dbReference>
<organism evidence="7 8">
    <name type="scientific">Pelagihabitans pacificus</name>
    <dbReference type="NCBI Taxonomy" id="2696054"/>
    <lineage>
        <taxon>Bacteria</taxon>
        <taxon>Pseudomonadati</taxon>
        <taxon>Bacteroidota</taxon>
        <taxon>Flavobacteriia</taxon>
        <taxon>Flavobacteriales</taxon>
        <taxon>Flavobacteriaceae</taxon>
        <taxon>Pelagihabitans</taxon>
    </lineage>
</organism>
<name>A0A967AYV6_9FLAO</name>
<evidence type="ECO:0000256" key="2">
    <source>
        <dbReference type="ARBA" id="ARBA00022475"/>
    </source>
</evidence>
<dbReference type="Proteomes" id="UP000707206">
    <property type="component" value="Unassembled WGS sequence"/>
</dbReference>
<proteinExistence type="predicted"/>
<evidence type="ECO:0000256" key="5">
    <source>
        <dbReference type="ARBA" id="ARBA00023136"/>
    </source>
</evidence>
<keyword evidence="8" id="KW-1185">Reference proteome</keyword>
<evidence type="ECO:0000313" key="8">
    <source>
        <dbReference type="Proteomes" id="UP000707206"/>
    </source>
</evidence>
<dbReference type="EMBL" id="VIKU02000001">
    <property type="protein sequence ID" value="NHF59081.1"/>
    <property type="molecule type" value="Genomic_DNA"/>
</dbReference>
<dbReference type="InterPro" id="IPR002797">
    <property type="entry name" value="Polysacc_synth"/>
</dbReference>
<dbReference type="GO" id="GO:0005886">
    <property type="term" value="C:plasma membrane"/>
    <property type="evidence" value="ECO:0007669"/>
    <property type="project" value="UniProtKB-SubCell"/>
</dbReference>
<feature type="transmembrane region" description="Helical" evidence="6">
    <location>
        <begin position="349"/>
        <end position="368"/>
    </location>
</feature>
<keyword evidence="5 6" id="KW-0472">Membrane</keyword>
<feature type="transmembrane region" description="Helical" evidence="6">
    <location>
        <begin position="431"/>
        <end position="451"/>
    </location>
</feature>
<dbReference type="Pfam" id="PF01943">
    <property type="entry name" value="Polysacc_synt"/>
    <property type="match status" value="1"/>
</dbReference>
<dbReference type="PANTHER" id="PTHR30250">
    <property type="entry name" value="PST FAMILY PREDICTED COLANIC ACID TRANSPORTER"/>
    <property type="match status" value="1"/>
</dbReference>
<feature type="transmembrane region" description="Helical" evidence="6">
    <location>
        <begin position="374"/>
        <end position="396"/>
    </location>
</feature>
<evidence type="ECO:0000256" key="1">
    <source>
        <dbReference type="ARBA" id="ARBA00004651"/>
    </source>
</evidence>
<evidence type="ECO:0000256" key="6">
    <source>
        <dbReference type="SAM" id="Phobius"/>
    </source>
</evidence>
<dbReference type="AlphaFoldDB" id="A0A967AYV6"/>
<dbReference type="InterPro" id="IPR050833">
    <property type="entry name" value="Poly_Biosynth_Transport"/>
</dbReference>
<reference evidence="7" key="1">
    <citation type="submission" date="2019-07" db="EMBL/GenBank/DDBJ databases">
        <authorList>
            <person name="De-Chao Zhang Q."/>
        </authorList>
    </citation>
    <scope>NUCLEOTIDE SEQUENCE</scope>
    <source>
        <strain evidence="7">TP-CH-4</strain>
    </source>
</reference>
<gene>
    <name evidence="7" type="ORF">FK220_007005</name>
</gene>
<dbReference type="RefSeq" id="WP_152573532.1">
    <property type="nucleotide sequence ID" value="NZ_VIKU02000001.1"/>
</dbReference>
<feature type="transmembrane region" description="Helical" evidence="6">
    <location>
        <begin position="322"/>
        <end position="342"/>
    </location>
</feature>
<feature type="transmembrane region" description="Helical" evidence="6">
    <location>
        <begin position="82"/>
        <end position="102"/>
    </location>
</feature>
<feature type="transmembrane region" description="Helical" evidence="6">
    <location>
        <begin position="284"/>
        <end position="302"/>
    </location>
</feature>
<comment type="caution">
    <text evidence="7">The sequence shown here is derived from an EMBL/GenBank/DDBJ whole genome shotgun (WGS) entry which is preliminary data.</text>
</comment>
<keyword evidence="2" id="KW-1003">Cell membrane</keyword>
<keyword evidence="4 6" id="KW-1133">Transmembrane helix</keyword>
<protein>
    <submittedName>
        <fullName evidence="7">Oligosaccharide flippase family protein</fullName>
    </submittedName>
</protein>
<accession>A0A967AYV6</accession>
<feature type="transmembrane region" description="Helical" evidence="6">
    <location>
        <begin position="40"/>
        <end position="61"/>
    </location>
</feature>
<comment type="subcellular location">
    <subcellularLocation>
        <location evidence="1">Cell membrane</location>
        <topology evidence="1">Multi-pass membrane protein</topology>
    </subcellularLocation>
</comment>
<feature type="transmembrane region" description="Helical" evidence="6">
    <location>
        <begin position="408"/>
        <end position="425"/>
    </location>
</feature>
<evidence type="ECO:0000256" key="4">
    <source>
        <dbReference type="ARBA" id="ARBA00022989"/>
    </source>
</evidence>
<evidence type="ECO:0000313" key="7">
    <source>
        <dbReference type="EMBL" id="NHF59081.1"/>
    </source>
</evidence>
<feature type="transmembrane region" description="Helical" evidence="6">
    <location>
        <begin position="168"/>
        <end position="188"/>
    </location>
</feature>
<feature type="transmembrane region" description="Helical" evidence="6">
    <location>
        <begin position="146"/>
        <end position="162"/>
    </location>
</feature>
<keyword evidence="3 6" id="KW-0812">Transmembrane</keyword>
<reference evidence="7" key="2">
    <citation type="submission" date="2020-03" db="EMBL/GenBank/DDBJ databases">
        <title>Flavobacteriaceae bacterium strain TP-CH-4, a member of the family Flavobacteriaceae isolated from a deep-sea seamount.</title>
        <authorList>
            <person name="Zhang D.-C."/>
        </authorList>
    </citation>
    <scope>NUCLEOTIDE SEQUENCE</scope>
    <source>
        <strain evidence="7">TP-CH-4</strain>
    </source>
</reference>